<feature type="transmembrane region" description="Helical" evidence="1">
    <location>
        <begin position="32"/>
        <end position="52"/>
    </location>
</feature>
<dbReference type="EMBL" id="BMAO01036795">
    <property type="protein sequence ID" value="GFR13123.1"/>
    <property type="molecule type" value="Genomic_DNA"/>
</dbReference>
<sequence length="120" mass="13734">MCRWVLPYKRISCDVRRPDKLLLTVFYKVVRVQYLVLVAGYVSTVCVSSWHANLWKMKESLLVQSSLPPITLVKKMISVSIAYSFSWIQGCGGDTRIRQPQRCIPERRSHPFINGSCAGD</sequence>
<dbReference type="Proteomes" id="UP000887116">
    <property type="component" value="Unassembled WGS sequence"/>
</dbReference>
<reference evidence="2" key="1">
    <citation type="submission" date="2020-07" db="EMBL/GenBank/DDBJ databases">
        <title>Multicomponent nature underlies the extraordinary mechanical properties of spider dragline silk.</title>
        <authorList>
            <person name="Kono N."/>
            <person name="Nakamura H."/>
            <person name="Mori M."/>
            <person name="Yoshida Y."/>
            <person name="Ohtoshi R."/>
            <person name="Malay A.D."/>
            <person name="Moran D.A.P."/>
            <person name="Tomita M."/>
            <person name="Numata K."/>
            <person name="Arakawa K."/>
        </authorList>
    </citation>
    <scope>NUCLEOTIDE SEQUENCE</scope>
</reference>
<name>A0A8X6GXF7_TRICU</name>
<organism evidence="2 3">
    <name type="scientific">Trichonephila clavata</name>
    <name type="common">Joro spider</name>
    <name type="synonym">Nephila clavata</name>
    <dbReference type="NCBI Taxonomy" id="2740835"/>
    <lineage>
        <taxon>Eukaryota</taxon>
        <taxon>Metazoa</taxon>
        <taxon>Ecdysozoa</taxon>
        <taxon>Arthropoda</taxon>
        <taxon>Chelicerata</taxon>
        <taxon>Arachnida</taxon>
        <taxon>Araneae</taxon>
        <taxon>Araneomorphae</taxon>
        <taxon>Entelegynae</taxon>
        <taxon>Araneoidea</taxon>
        <taxon>Nephilidae</taxon>
        <taxon>Trichonephila</taxon>
    </lineage>
</organism>
<protein>
    <submittedName>
        <fullName evidence="2">Uncharacterized protein</fullName>
    </submittedName>
</protein>
<comment type="caution">
    <text evidence="2">The sequence shown here is derived from an EMBL/GenBank/DDBJ whole genome shotgun (WGS) entry which is preliminary data.</text>
</comment>
<accession>A0A8X6GXF7</accession>
<evidence type="ECO:0000313" key="2">
    <source>
        <dbReference type="EMBL" id="GFR13123.1"/>
    </source>
</evidence>
<evidence type="ECO:0000313" key="3">
    <source>
        <dbReference type="Proteomes" id="UP000887116"/>
    </source>
</evidence>
<proteinExistence type="predicted"/>
<dbReference type="AlphaFoldDB" id="A0A8X6GXF7"/>
<keyword evidence="1" id="KW-0472">Membrane</keyword>
<keyword evidence="3" id="KW-1185">Reference proteome</keyword>
<keyword evidence="1" id="KW-0812">Transmembrane</keyword>
<keyword evidence="1" id="KW-1133">Transmembrane helix</keyword>
<gene>
    <name evidence="2" type="ORF">TNCT_438851</name>
</gene>
<evidence type="ECO:0000256" key="1">
    <source>
        <dbReference type="SAM" id="Phobius"/>
    </source>
</evidence>